<evidence type="ECO:0000256" key="1">
    <source>
        <dbReference type="ARBA" id="ARBA00010996"/>
    </source>
</evidence>
<feature type="binding site" evidence="3">
    <location>
        <position position="84"/>
    </location>
    <ligand>
        <name>Cu cation</name>
        <dbReference type="ChEBI" id="CHEBI:23378"/>
    </ligand>
</feature>
<comment type="similarity">
    <text evidence="1">Belongs to the SCO1/2 family.</text>
</comment>
<evidence type="ECO:0000313" key="6">
    <source>
        <dbReference type="EMBL" id="QAA92488.1"/>
    </source>
</evidence>
<dbReference type="InterPro" id="IPR013766">
    <property type="entry name" value="Thioredoxin_domain"/>
</dbReference>
<evidence type="ECO:0000313" key="7">
    <source>
        <dbReference type="Proteomes" id="UP000283474"/>
    </source>
</evidence>
<feature type="binding site" evidence="3">
    <location>
        <position position="169"/>
    </location>
    <ligand>
        <name>Cu cation</name>
        <dbReference type="ChEBI" id="CHEBI:23378"/>
    </ligand>
</feature>
<reference evidence="6 7" key="1">
    <citation type="submission" date="2017-08" db="EMBL/GenBank/DDBJ databases">
        <authorList>
            <person name="Park S.-J."/>
            <person name="Kim H."/>
        </authorList>
    </citation>
    <scope>NUCLEOTIDE SEQUENCE [LARGE SCALE GENOMIC DNA]</scope>
    <source>
        <strain evidence="7">ye3</strain>
    </source>
</reference>
<dbReference type="PROSITE" id="PS51352">
    <property type="entry name" value="THIOREDOXIN_2"/>
    <property type="match status" value="1"/>
</dbReference>
<evidence type="ECO:0000259" key="5">
    <source>
        <dbReference type="PROSITE" id="PS51352"/>
    </source>
</evidence>
<keyword evidence="4" id="KW-1015">Disulfide bond</keyword>
<feature type="disulfide bond" description="Redox-active" evidence="4">
    <location>
        <begin position="80"/>
        <end position="84"/>
    </location>
</feature>
<proteinExistence type="inferred from homology"/>
<feature type="domain" description="Thioredoxin" evidence="5">
    <location>
        <begin position="39"/>
        <end position="203"/>
    </location>
</feature>
<dbReference type="InterPro" id="IPR036249">
    <property type="entry name" value="Thioredoxin-like_sf"/>
</dbReference>
<dbReference type="Pfam" id="PF02630">
    <property type="entry name" value="SCO1-SenC"/>
    <property type="match status" value="1"/>
</dbReference>
<accession>A0A410G839</accession>
<dbReference type="Gene3D" id="3.40.30.10">
    <property type="entry name" value="Glutaredoxin"/>
    <property type="match status" value="1"/>
</dbReference>
<keyword evidence="3" id="KW-0479">Metal-binding</keyword>
<dbReference type="AlphaFoldDB" id="A0A410G839"/>
<name>A0A410G839_9BURK</name>
<dbReference type="KEGG" id="pus:CKA81_00470"/>
<dbReference type="EMBL" id="CP022987">
    <property type="protein sequence ID" value="QAA92488.1"/>
    <property type="molecule type" value="Genomic_DNA"/>
</dbReference>
<dbReference type="CDD" id="cd02968">
    <property type="entry name" value="SCO"/>
    <property type="match status" value="1"/>
</dbReference>
<dbReference type="GO" id="GO:0046872">
    <property type="term" value="F:metal ion binding"/>
    <property type="evidence" value="ECO:0007669"/>
    <property type="project" value="UniProtKB-KW"/>
</dbReference>
<dbReference type="InterPro" id="IPR003782">
    <property type="entry name" value="SCO1/SenC"/>
</dbReference>
<dbReference type="RefSeq" id="WP_128353535.1">
    <property type="nucleotide sequence ID" value="NZ_CP022987.1"/>
</dbReference>
<dbReference type="SUPFAM" id="SSF52833">
    <property type="entry name" value="Thioredoxin-like"/>
    <property type="match status" value="1"/>
</dbReference>
<keyword evidence="7" id="KW-1185">Reference proteome</keyword>
<protein>
    <submittedName>
        <fullName evidence="6">SCO family protein</fullName>
    </submittedName>
</protein>
<evidence type="ECO:0000256" key="2">
    <source>
        <dbReference type="ARBA" id="ARBA00023008"/>
    </source>
</evidence>
<dbReference type="Proteomes" id="UP000283474">
    <property type="component" value="Chromosome"/>
</dbReference>
<evidence type="ECO:0000256" key="4">
    <source>
        <dbReference type="PIRSR" id="PIRSR603782-2"/>
    </source>
</evidence>
<keyword evidence="2 3" id="KW-0186">Copper</keyword>
<evidence type="ECO:0000256" key="3">
    <source>
        <dbReference type="PIRSR" id="PIRSR603782-1"/>
    </source>
</evidence>
<feature type="binding site" evidence="3">
    <location>
        <position position="80"/>
    </location>
    <ligand>
        <name>Cu cation</name>
        <dbReference type="ChEBI" id="CHEBI:23378"/>
    </ligand>
</feature>
<gene>
    <name evidence="6" type="ORF">CKA81_00470</name>
</gene>
<organism evidence="6 7">
    <name type="scientific">Pollutimonas thiosulfatoxidans</name>
    <dbReference type="NCBI Taxonomy" id="2028345"/>
    <lineage>
        <taxon>Bacteria</taxon>
        <taxon>Pseudomonadati</taxon>
        <taxon>Pseudomonadota</taxon>
        <taxon>Betaproteobacteria</taxon>
        <taxon>Burkholderiales</taxon>
        <taxon>Alcaligenaceae</taxon>
        <taxon>Pollutimonas</taxon>
    </lineage>
</organism>
<sequence>MRLILALLLVIAAGTGAVFFKTDGFTVLTSESARRADIARQPRAIPPASLLTAAAPKVNLAEELQRDGRVAVINFIYTRCFSICLAMGSEMQQLQATIQQQGLAGRLRILSLSFDPADTADMLARYATSMKADPAVWQFATLSDPIERKAVLDAFGIVVVPAPLDQYEHNAAFHLVTPDGRLHRIVDLGNAAELLRLARGLQP</sequence>
<dbReference type="OrthoDB" id="8550465at2"/>